<dbReference type="Pfam" id="PF20420">
    <property type="entry name" value="DUF6702"/>
    <property type="match status" value="1"/>
</dbReference>
<accession>A0A916ZR56</accession>
<comment type="caution">
    <text evidence="1">The sequence shown here is derived from an EMBL/GenBank/DDBJ whole genome shotgun (WGS) entry which is preliminary data.</text>
</comment>
<organism evidence="1 2">
    <name type="scientific">Psychroflexus salis</name>
    <dbReference type="NCBI Taxonomy" id="1526574"/>
    <lineage>
        <taxon>Bacteria</taxon>
        <taxon>Pseudomonadati</taxon>
        <taxon>Bacteroidota</taxon>
        <taxon>Flavobacteriia</taxon>
        <taxon>Flavobacteriales</taxon>
        <taxon>Flavobacteriaceae</taxon>
        <taxon>Psychroflexus</taxon>
    </lineage>
</organism>
<keyword evidence="2" id="KW-1185">Reference proteome</keyword>
<gene>
    <name evidence="1" type="ORF">GCM10010831_09500</name>
</gene>
<dbReference type="RefSeq" id="WP_308419932.1">
    <property type="nucleotide sequence ID" value="NZ_BMGL01000005.1"/>
</dbReference>
<evidence type="ECO:0000313" key="1">
    <source>
        <dbReference type="EMBL" id="GGE10097.1"/>
    </source>
</evidence>
<dbReference type="Proteomes" id="UP000599688">
    <property type="component" value="Unassembled WGS sequence"/>
</dbReference>
<name>A0A916ZR56_9FLAO</name>
<reference evidence="1 2" key="1">
    <citation type="journal article" date="2014" name="Int. J. Syst. Evol. Microbiol.">
        <title>Complete genome sequence of Corynebacterium casei LMG S-19264T (=DSM 44701T), isolated from a smear-ripened cheese.</title>
        <authorList>
            <consortium name="US DOE Joint Genome Institute (JGI-PGF)"/>
            <person name="Walter F."/>
            <person name="Albersmeier A."/>
            <person name="Kalinowski J."/>
            <person name="Ruckert C."/>
        </authorList>
    </citation>
    <scope>NUCLEOTIDE SEQUENCE [LARGE SCALE GENOMIC DNA]</scope>
    <source>
        <strain evidence="1 2">CGMCC 1.12925</strain>
    </source>
</reference>
<evidence type="ECO:0000313" key="2">
    <source>
        <dbReference type="Proteomes" id="UP000599688"/>
    </source>
</evidence>
<dbReference type="EMBL" id="BMGL01000005">
    <property type="protein sequence ID" value="GGE10097.1"/>
    <property type="molecule type" value="Genomic_DNA"/>
</dbReference>
<proteinExistence type="predicted"/>
<dbReference type="AlphaFoldDB" id="A0A916ZR56"/>
<sequence>MKLLLTSILLLINFNFSTHKFYVSVTDIEYNENTTSLQIISRVFADDLEDVLTKRFGVPVVLLPDNESDNVEKWIKKYINQKFSLSIPNQEINLKFIGKRYEDDRVYLYIEAENISAFNQISVENLILTDLFEDQKNLVHLTHENKTKSSVLTLDKSSHTFMF</sequence>
<dbReference type="InterPro" id="IPR046525">
    <property type="entry name" value="DUF6702"/>
</dbReference>
<protein>
    <submittedName>
        <fullName evidence="1">Uncharacterized protein</fullName>
    </submittedName>
</protein>